<reference evidence="6" key="1">
    <citation type="submission" date="2025-08" db="UniProtKB">
        <authorList>
            <consortium name="Ensembl"/>
        </authorList>
    </citation>
    <scope>IDENTIFICATION</scope>
</reference>
<evidence type="ECO:0000256" key="5">
    <source>
        <dbReference type="RuleBase" id="RU362059"/>
    </source>
</evidence>
<dbReference type="OMA" id="RINFWSE"/>
<sequence>MLSVWISLLLFCPAIVRTGNVLVVPVEGSHWVNMKIIVEELHSRGHTISVVQTIDSWYIKEHSPFYTAITVKSESGFDEGFITELIAKLLEIQRNGRSPWARFKLEMEQMEAASVMHIKGAQLVEHMFEDKQLMQSLKDAKFDMVLTDPVILAGVMLARHLDLPLVFNVRWTTHGEGHFSIAPSPLSYVPVPGLELSDKMSFSERVLNVCVYCFTKFHLSQYVVPHYEGLMQKYFSQDSFMSLFQRADLWLMRIDFVFEFPRPTMPNIKYMGGFQCKPAQPLPPHLEDFVQSSGEHGVIVMSLGTLIASLPQEISEEIAAAFAKLPQKVIWRHKGERPASLGNNTLLVGWMPQNDLLGHEKTKLFVAHGGTNGVQEAIYHGVPILGLPLIFDQHDNLFKIKFRGGSKILNIFTIDRESFRQGIEELLNEPSYRTNMEQLSRLSRDLPMKPLDYAIFWIEYVIRNKGAGHLRSESYNMPWYSYYSVDVILLLLGLLLIMILTFVVLVKNLCSCVCRRIKRKRD</sequence>
<dbReference type="Ensembl" id="ENSGMOT00000001170.2">
    <property type="protein sequence ID" value="ENSGMOP00000054284.1"/>
    <property type="gene ID" value="ENSGMOG00000001093.2"/>
</dbReference>
<dbReference type="PANTHER" id="PTHR48043">
    <property type="entry name" value="EG:EG0003.4 PROTEIN-RELATED"/>
    <property type="match status" value="1"/>
</dbReference>
<keyword evidence="5" id="KW-0472">Membrane</keyword>
<dbReference type="EC" id="2.4.1.17" evidence="5"/>
<dbReference type="CDD" id="cd03784">
    <property type="entry name" value="GT1_Gtf-like"/>
    <property type="match status" value="1"/>
</dbReference>
<organism evidence="6 7">
    <name type="scientific">Gadus morhua</name>
    <name type="common">Atlantic cod</name>
    <dbReference type="NCBI Taxonomy" id="8049"/>
    <lineage>
        <taxon>Eukaryota</taxon>
        <taxon>Metazoa</taxon>
        <taxon>Chordata</taxon>
        <taxon>Craniata</taxon>
        <taxon>Vertebrata</taxon>
        <taxon>Euteleostomi</taxon>
        <taxon>Actinopterygii</taxon>
        <taxon>Neopterygii</taxon>
        <taxon>Teleostei</taxon>
        <taxon>Neoteleostei</taxon>
        <taxon>Acanthomorphata</taxon>
        <taxon>Zeiogadaria</taxon>
        <taxon>Gadariae</taxon>
        <taxon>Gadiformes</taxon>
        <taxon>Gadoidei</taxon>
        <taxon>Gadidae</taxon>
        <taxon>Gadus</taxon>
    </lineage>
</organism>
<dbReference type="InterPro" id="IPR002213">
    <property type="entry name" value="UDP_glucos_trans"/>
</dbReference>
<comment type="similarity">
    <text evidence="1 4">Belongs to the UDP-glycosyltransferase family.</text>
</comment>
<keyword evidence="7" id="KW-1185">Reference proteome</keyword>
<protein>
    <recommendedName>
        <fullName evidence="5">UDP-glucuronosyltransferase</fullName>
        <ecNumber evidence="5">2.4.1.17</ecNumber>
    </recommendedName>
</protein>
<keyword evidence="5" id="KW-0812">Transmembrane</keyword>
<keyword evidence="5" id="KW-0732">Signal</keyword>
<comment type="subcellular location">
    <subcellularLocation>
        <location evidence="5">Membrane</location>
        <topology evidence="5">Single-pass membrane protein</topology>
    </subcellularLocation>
</comment>
<evidence type="ECO:0000256" key="2">
    <source>
        <dbReference type="ARBA" id="ARBA00022676"/>
    </source>
</evidence>
<name>A0A8C5FQQ7_GADMO</name>
<evidence type="ECO:0000313" key="7">
    <source>
        <dbReference type="Proteomes" id="UP000694546"/>
    </source>
</evidence>
<accession>A0A8C5FQQ7</accession>
<dbReference type="GeneTree" id="ENSGT00940000164678"/>
<dbReference type="InterPro" id="IPR050271">
    <property type="entry name" value="UDP-glycosyltransferase"/>
</dbReference>
<feature type="signal peptide" evidence="5">
    <location>
        <begin position="1"/>
        <end position="18"/>
    </location>
</feature>
<feature type="transmembrane region" description="Helical" evidence="5">
    <location>
        <begin position="487"/>
        <end position="510"/>
    </location>
</feature>
<feature type="chain" id="PRO_5044970198" description="UDP-glucuronosyltransferase" evidence="5">
    <location>
        <begin position="19"/>
        <end position="522"/>
    </location>
</feature>
<keyword evidence="3 4" id="KW-0808">Transferase</keyword>
<dbReference type="Gene3D" id="3.40.50.2000">
    <property type="entry name" value="Glycogen Phosphorylase B"/>
    <property type="match status" value="2"/>
</dbReference>
<dbReference type="AlphaFoldDB" id="A0A8C5FQQ7"/>
<proteinExistence type="inferred from homology"/>
<evidence type="ECO:0000313" key="6">
    <source>
        <dbReference type="Ensembl" id="ENSGMOP00000054284.1"/>
    </source>
</evidence>
<dbReference type="SUPFAM" id="SSF53756">
    <property type="entry name" value="UDP-Glycosyltransferase/glycogen phosphorylase"/>
    <property type="match status" value="1"/>
</dbReference>
<dbReference type="Proteomes" id="UP000694546">
    <property type="component" value="Chromosome 14"/>
</dbReference>
<keyword evidence="5" id="KW-1133">Transmembrane helix</keyword>
<evidence type="ECO:0000256" key="4">
    <source>
        <dbReference type="RuleBase" id="RU003718"/>
    </source>
</evidence>
<reference evidence="6" key="2">
    <citation type="submission" date="2025-09" db="UniProtKB">
        <authorList>
            <consortium name="Ensembl"/>
        </authorList>
    </citation>
    <scope>IDENTIFICATION</scope>
</reference>
<evidence type="ECO:0000256" key="1">
    <source>
        <dbReference type="ARBA" id="ARBA00009995"/>
    </source>
</evidence>
<keyword evidence="2 4" id="KW-0328">Glycosyltransferase</keyword>
<dbReference type="GO" id="GO:0015020">
    <property type="term" value="F:glucuronosyltransferase activity"/>
    <property type="evidence" value="ECO:0007669"/>
    <property type="project" value="UniProtKB-EC"/>
</dbReference>
<comment type="catalytic activity">
    <reaction evidence="5">
        <text>glucuronate acceptor + UDP-alpha-D-glucuronate = acceptor beta-D-glucuronoside + UDP + H(+)</text>
        <dbReference type="Rhea" id="RHEA:21032"/>
        <dbReference type="ChEBI" id="CHEBI:15378"/>
        <dbReference type="ChEBI" id="CHEBI:58052"/>
        <dbReference type="ChEBI" id="CHEBI:58223"/>
        <dbReference type="ChEBI" id="CHEBI:132367"/>
        <dbReference type="ChEBI" id="CHEBI:132368"/>
        <dbReference type="EC" id="2.4.1.17"/>
    </reaction>
</comment>
<dbReference type="PANTHER" id="PTHR48043:SF52">
    <property type="entry name" value="UDP GLUCURONOSYLTRANSFERASE 5 FAMILY POLYPEPTIDE B1-RELATED"/>
    <property type="match status" value="1"/>
</dbReference>
<dbReference type="PROSITE" id="PS00375">
    <property type="entry name" value="UDPGT"/>
    <property type="match status" value="1"/>
</dbReference>
<dbReference type="InterPro" id="IPR035595">
    <property type="entry name" value="UDP_glycos_trans_CS"/>
</dbReference>
<dbReference type="GO" id="GO:0016020">
    <property type="term" value="C:membrane"/>
    <property type="evidence" value="ECO:0007669"/>
    <property type="project" value="UniProtKB-SubCell"/>
</dbReference>
<dbReference type="Pfam" id="PF00201">
    <property type="entry name" value="UDPGT"/>
    <property type="match status" value="1"/>
</dbReference>
<evidence type="ECO:0000256" key="3">
    <source>
        <dbReference type="ARBA" id="ARBA00022679"/>
    </source>
</evidence>